<comment type="caution">
    <text evidence="1">The sequence shown here is derived from an EMBL/GenBank/DDBJ whole genome shotgun (WGS) entry which is preliminary data.</text>
</comment>
<protein>
    <recommendedName>
        <fullName evidence="3">Apple domain-containing protein</fullName>
    </recommendedName>
</protein>
<evidence type="ECO:0008006" key="3">
    <source>
        <dbReference type="Google" id="ProtNLM"/>
    </source>
</evidence>
<evidence type="ECO:0000313" key="1">
    <source>
        <dbReference type="EMBL" id="KAL3787506.1"/>
    </source>
</evidence>
<dbReference type="Proteomes" id="UP001530400">
    <property type="component" value="Unassembled WGS sequence"/>
</dbReference>
<proteinExistence type="predicted"/>
<reference evidence="1 2" key="1">
    <citation type="submission" date="2024-10" db="EMBL/GenBank/DDBJ databases">
        <title>Updated reference genomes for cyclostephanoid diatoms.</title>
        <authorList>
            <person name="Roberts W.R."/>
            <person name="Alverson A.J."/>
        </authorList>
    </citation>
    <scope>NUCLEOTIDE SEQUENCE [LARGE SCALE GENOMIC DNA]</scope>
    <source>
        <strain evidence="1 2">AJA010-31</strain>
    </source>
</reference>
<gene>
    <name evidence="1" type="ORF">ACHAWO_003496</name>
</gene>
<accession>A0ABD3PJI8</accession>
<sequence length="613" mass="70898">MHLMSRYILQRVLRIRLMSRLISQRLLQQILKKLERKLCQQILKKLKRKCSQTRILLLPLLLNGANIWQQNWLFASRKEKESIAQTHSHDDWVASQVHAQTDSSLKYMSDMKTRYIDLFALPDYRSRGLGWIDYRLDMMLTIVVAGNFLNDQVDKSNVSNITLGPGQVSIFIVDVVGKQKCKPLNSENTTRMDQPPLIMWVRATGPEIHAGTALSHVLLPQTAHEYEHQCTWRYDFDAVEAGLDTIEAKVLTLNGFAPFDDAKCRMGPFPSKGELFDKQNKQSEEDKTASEALNFEVMREFAKSGSFAHHRGVIGFKLYDPAQGCCEACSRARECKMWSTPGSKRLDDCELYFHTVEEDLDYYDSDNQIYLDREPNYSYLKLQVSDYPVFQRKRRRLSTRSELANDTAPHKGFPSGIPPQFGYNRNEATAYFIGCGWNSMMTWENPCHYPTDDLTYGSGQKLQIASSLEPTKATRQCTLDDEQIQVSNGRWVSISRRVVVFTNDQCTNNWLQESKFHVSLYWRHATLLLAWDDISQLGNRCAEKHCSKTVNHRYFTSLKEVTKWYGLWEPYECVYRDLTNEEIQACFCTKNIAKVDIGCIHFRNFEGVSESKD</sequence>
<organism evidence="1 2">
    <name type="scientific">Cyclotella atomus</name>
    <dbReference type="NCBI Taxonomy" id="382360"/>
    <lineage>
        <taxon>Eukaryota</taxon>
        <taxon>Sar</taxon>
        <taxon>Stramenopiles</taxon>
        <taxon>Ochrophyta</taxon>
        <taxon>Bacillariophyta</taxon>
        <taxon>Coscinodiscophyceae</taxon>
        <taxon>Thalassiosirophycidae</taxon>
        <taxon>Stephanodiscales</taxon>
        <taxon>Stephanodiscaceae</taxon>
        <taxon>Cyclotella</taxon>
    </lineage>
</organism>
<dbReference type="EMBL" id="JALLPJ020000608">
    <property type="protein sequence ID" value="KAL3787506.1"/>
    <property type="molecule type" value="Genomic_DNA"/>
</dbReference>
<name>A0ABD3PJI8_9STRA</name>
<evidence type="ECO:0000313" key="2">
    <source>
        <dbReference type="Proteomes" id="UP001530400"/>
    </source>
</evidence>
<keyword evidence="2" id="KW-1185">Reference proteome</keyword>
<dbReference type="AlphaFoldDB" id="A0ABD3PJI8"/>